<gene>
    <name evidence="1" type="ORF">LSAT_V11C400173990</name>
</gene>
<evidence type="ECO:0000313" key="2">
    <source>
        <dbReference type="Proteomes" id="UP000235145"/>
    </source>
</evidence>
<comment type="caution">
    <text evidence="1">The sequence shown here is derived from an EMBL/GenBank/DDBJ whole genome shotgun (WGS) entry which is preliminary data.</text>
</comment>
<sequence length="96" mass="10957">MGISNETCSGDNIDITLYTFSEANPSYDNIQKPNIYKLNWVPLEKTIEECAFFHSYMRQSGATIKLESFVAPSSQYWRFSDSDNPGKGRLFVAKDM</sequence>
<accession>A0A9R1VVZ6</accession>
<name>A0A9R1VVZ6_LACSA</name>
<dbReference type="AlphaFoldDB" id="A0A9R1VVZ6"/>
<protein>
    <submittedName>
        <fullName evidence="1">Uncharacterized protein</fullName>
    </submittedName>
</protein>
<keyword evidence="2" id="KW-1185">Reference proteome</keyword>
<dbReference type="Proteomes" id="UP000235145">
    <property type="component" value="Unassembled WGS sequence"/>
</dbReference>
<dbReference type="EMBL" id="NBSK02000004">
    <property type="protein sequence ID" value="KAJ0211815.1"/>
    <property type="molecule type" value="Genomic_DNA"/>
</dbReference>
<reference evidence="1 2" key="1">
    <citation type="journal article" date="2017" name="Nat. Commun.">
        <title>Genome assembly with in vitro proximity ligation data and whole-genome triplication in lettuce.</title>
        <authorList>
            <person name="Reyes-Chin-Wo S."/>
            <person name="Wang Z."/>
            <person name="Yang X."/>
            <person name="Kozik A."/>
            <person name="Arikit S."/>
            <person name="Song C."/>
            <person name="Xia L."/>
            <person name="Froenicke L."/>
            <person name="Lavelle D.O."/>
            <person name="Truco M.J."/>
            <person name="Xia R."/>
            <person name="Zhu S."/>
            <person name="Xu C."/>
            <person name="Xu H."/>
            <person name="Xu X."/>
            <person name="Cox K."/>
            <person name="Korf I."/>
            <person name="Meyers B.C."/>
            <person name="Michelmore R.W."/>
        </authorList>
    </citation>
    <scope>NUCLEOTIDE SEQUENCE [LARGE SCALE GENOMIC DNA]</scope>
    <source>
        <strain evidence="2">cv. Salinas</strain>
        <tissue evidence="1">Seedlings</tissue>
    </source>
</reference>
<evidence type="ECO:0000313" key="1">
    <source>
        <dbReference type="EMBL" id="KAJ0211815.1"/>
    </source>
</evidence>
<proteinExistence type="predicted"/>
<organism evidence="1 2">
    <name type="scientific">Lactuca sativa</name>
    <name type="common">Garden lettuce</name>
    <dbReference type="NCBI Taxonomy" id="4236"/>
    <lineage>
        <taxon>Eukaryota</taxon>
        <taxon>Viridiplantae</taxon>
        <taxon>Streptophyta</taxon>
        <taxon>Embryophyta</taxon>
        <taxon>Tracheophyta</taxon>
        <taxon>Spermatophyta</taxon>
        <taxon>Magnoliopsida</taxon>
        <taxon>eudicotyledons</taxon>
        <taxon>Gunneridae</taxon>
        <taxon>Pentapetalae</taxon>
        <taxon>asterids</taxon>
        <taxon>campanulids</taxon>
        <taxon>Asterales</taxon>
        <taxon>Asteraceae</taxon>
        <taxon>Cichorioideae</taxon>
        <taxon>Cichorieae</taxon>
        <taxon>Lactucinae</taxon>
        <taxon>Lactuca</taxon>
    </lineage>
</organism>